<dbReference type="EMBL" id="GBXM01020434">
    <property type="protein sequence ID" value="JAH88143.1"/>
    <property type="molecule type" value="Transcribed_RNA"/>
</dbReference>
<name>A0A0E9WF76_ANGAN</name>
<accession>A0A0E9WF76</accession>
<organism evidence="1">
    <name type="scientific">Anguilla anguilla</name>
    <name type="common">European freshwater eel</name>
    <name type="synonym">Muraena anguilla</name>
    <dbReference type="NCBI Taxonomy" id="7936"/>
    <lineage>
        <taxon>Eukaryota</taxon>
        <taxon>Metazoa</taxon>
        <taxon>Chordata</taxon>
        <taxon>Craniata</taxon>
        <taxon>Vertebrata</taxon>
        <taxon>Euteleostomi</taxon>
        <taxon>Actinopterygii</taxon>
        <taxon>Neopterygii</taxon>
        <taxon>Teleostei</taxon>
        <taxon>Anguilliformes</taxon>
        <taxon>Anguillidae</taxon>
        <taxon>Anguilla</taxon>
    </lineage>
</organism>
<evidence type="ECO:0000313" key="1">
    <source>
        <dbReference type="EMBL" id="JAH88143.1"/>
    </source>
</evidence>
<reference evidence="1" key="2">
    <citation type="journal article" date="2015" name="Fish Shellfish Immunol.">
        <title>Early steps in the European eel (Anguilla anguilla)-Vibrio vulnificus interaction in the gills: Role of the RtxA13 toxin.</title>
        <authorList>
            <person name="Callol A."/>
            <person name="Pajuelo D."/>
            <person name="Ebbesson L."/>
            <person name="Teles M."/>
            <person name="MacKenzie S."/>
            <person name="Amaro C."/>
        </authorList>
    </citation>
    <scope>NUCLEOTIDE SEQUENCE</scope>
</reference>
<dbReference type="AlphaFoldDB" id="A0A0E9WF76"/>
<proteinExistence type="predicted"/>
<sequence>MPSASAMAVLYINIMKMAGYLLKQSRLRILPKNSLSYHLPHPLAVPRYCSSICESCDNYLQGGDNTLWGTKTNCYFQLWQTSFRNNMQYLNQQ</sequence>
<reference evidence="1" key="1">
    <citation type="submission" date="2014-11" db="EMBL/GenBank/DDBJ databases">
        <authorList>
            <person name="Amaro Gonzalez C."/>
        </authorList>
    </citation>
    <scope>NUCLEOTIDE SEQUENCE</scope>
</reference>
<protein>
    <submittedName>
        <fullName evidence="1">Uncharacterized protein</fullName>
    </submittedName>
</protein>